<feature type="compositionally biased region" description="Acidic residues" evidence="1">
    <location>
        <begin position="123"/>
        <end position="136"/>
    </location>
</feature>
<feature type="region of interest" description="Disordered" evidence="1">
    <location>
        <begin position="1"/>
        <end position="25"/>
    </location>
</feature>
<dbReference type="InterPro" id="IPR038610">
    <property type="entry name" value="FliK-like_C_sf"/>
</dbReference>
<keyword evidence="3" id="KW-0969">Cilium</keyword>
<dbReference type="RefSeq" id="WP_146459575.1">
    <property type="nucleotide sequence ID" value="NZ_SJPW01000005.1"/>
</dbReference>
<keyword evidence="4" id="KW-1185">Reference proteome</keyword>
<feature type="region of interest" description="Disordered" evidence="1">
    <location>
        <begin position="324"/>
        <end position="373"/>
    </location>
</feature>
<dbReference type="CDD" id="cd17470">
    <property type="entry name" value="T3SS_Flik_C"/>
    <property type="match status" value="1"/>
</dbReference>
<comment type="caution">
    <text evidence="3">The sequence shown here is derived from an EMBL/GenBank/DDBJ whole genome shotgun (WGS) entry which is preliminary data.</text>
</comment>
<feature type="region of interest" description="Disordered" evidence="1">
    <location>
        <begin position="119"/>
        <end position="138"/>
    </location>
</feature>
<dbReference type="Gene3D" id="3.30.750.140">
    <property type="match status" value="1"/>
</dbReference>
<name>A0A5C6ER84_9BACT</name>
<gene>
    <name evidence="3" type="ORF">Poly51_41970</name>
</gene>
<feature type="compositionally biased region" description="Polar residues" evidence="1">
    <location>
        <begin position="9"/>
        <end position="25"/>
    </location>
</feature>
<evidence type="ECO:0000259" key="2">
    <source>
        <dbReference type="Pfam" id="PF02120"/>
    </source>
</evidence>
<keyword evidence="3" id="KW-0966">Cell projection</keyword>
<evidence type="ECO:0000313" key="3">
    <source>
        <dbReference type="EMBL" id="TWU50904.1"/>
    </source>
</evidence>
<dbReference type="Proteomes" id="UP000318288">
    <property type="component" value="Unassembled WGS sequence"/>
</dbReference>
<dbReference type="InterPro" id="IPR021136">
    <property type="entry name" value="Flagellar_hook_control-like_C"/>
</dbReference>
<feature type="region of interest" description="Disordered" evidence="1">
    <location>
        <begin position="53"/>
        <end position="112"/>
    </location>
</feature>
<sequence>MSDLETKSARVSVSTPNNANSAQRQQSINVGGNFFASADGLVDAFSEVFARMASSSTQPLGPIAESPTIQSYDVDSAEPSEATDSASESKESTEEQKTDAAAPVEARDDTELVEQVGVATLTETDETSEPDDDNADEVVVVNVSIVVPKSTDSESGISDIEAAATAGDLEPTFTVEASLRKDRSPNENNDGLDSAVRTEGESVDAESEAPVAQTSVESEFESTIPSGDGAAGEQDSTTDSRRDRRRDRRDNRGIDESSNRPNAAGSASGSTERNGSIPIPESMMGDSAGQPLDQELAQVSTDKLVQSVNRTVNVAAAVTGASPISSAAAATSSRGTSTIDGVNGTVDQRLDAPPTENRVNGEPKTKASAGSQTDNVDTLARIKLIQRVSKAFQHLGPDGGVVRLRLAPSELGTVRVEMRLHQSKIEARVVADTEAASAALREHLPELRSRLESFGLQVEKMDVETDPGFASNDSPSSFSDQEASSNRQRRYTNSNESSEKEVSRPAMPSVLRPLVGTAITSGVDLQL</sequence>
<feature type="compositionally biased region" description="Low complexity" evidence="1">
    <location>
        <begin position="324"/>
        <end position="339"/>
    </location>
</feature>
<reference evidence="3 4" key="1">
    <citation type="submission" date="2019-02" db="EMBL/GenBank/DDBJ databases">
        <title>Deep-cultivation of Planctomycetes and their phenomic and genomic characterization uncovers novel biology.</title>
        <authorList>
            <person name="Wiegand S."/>
            <person name="Jogler M."/>
            <person name="Boedeker C."/>
            <person name="Pinto D."/>
            <person name="Vollmers J."/>
            <person name="Rivas-Marin E."/>
            <person name="Kohn T."/>
            <person name="Peeters S.H."/>
            <person name="Heuer A."/>
            <person name="Rast P."/>
            <person name="Oberbeckmann S."/>
            <person name="Bunk B."/>
            <person name="Jeske O."/>
            <person name="Meyerdierks A."/>
            <person name="Storesund J.E."/>
            <person name="Kallscheuer N."/>
            <person name="Luecker S."/>
            <person name="Lage O.M."/>
            <person name="Pohl T."/>
            <person name="Merkel B.J."/>
            <person name="Hornburger P."/>
            <person name="Mueller R.-W."/>
            <person name="Bruemmer F."/>
            <person name="Labrenz M."/>
            <person name="Spormann A.M."/>
            <person name="Op Den Camp H."/>
            <person name="Overmann J."/>
            <person name="Amann R."/>
            <person name="Jetten M.S.M."/>
            <person name="Mascher T."/>
            <person name="Medema M.H."/>
            <person name="Devos D.P."/>
            <person name="Kaster A.-K."/>
            <person name="Ovreas L."/>
            <person name="Rohde M."/>
            <person name="Galperin M.Y."/>
            <person name="Jogler C."/>
        </authorList>
    </citation>
    <scope>NUCLEOTIDE SEQUENCE [LARGE SCALE GENOMIC DNA]</scope>
    <source>
        <strain evidence="3 4">Poly51</strain>
    </source>
</reference>
<organism evidence="3 4">
    <name type="scientific">Rubripirellula tenax</name>
    <dbReference type="NCBI Taxonomy" id="2528015"/>
    <lineage>
        <taxon>Bacteria</taxon>
        <taxon>Pseudomonadati</taxon>
        <taxon>Planctomycetota</taxon>
        <taxon>Planctomycetia</taxon>
        <taxon>Pirellulales</taxon>
        <taxon>Pirellulaceae</taxon>
        <taxon>Rubripirellula</taxon>
    </lineage>
</organism>
<accession>A0A5C6ER84</accession>
<feature type="compositionally biased region" description="Polar residues" evidence="1">
    <location>
        <begin position="471"/>
        <end position="496"/>
    </location>
</feature>
<evidence type="ECO:0000313" key="4">
    <source>
        <dbReference type="Proteomes" id="UP000318288"/>
    </source>
</evidence>
<feature type="compositionally biased region" description="Basic and acidic residues" evidence="1">
    <location>
        <begin position="238"/>
        <end position="258"/>
    </location>
</feature>
<feature type="compositionally biased region" description="Polar residues" evidence="1">
    <location>
        <begin position="259"/>
        <end position="274"/>
    </location>
</feature>
<proteinExistence type="predicted"/>
<dbReference type="EMBL" id="SJPW01000005">
    <property type="protein sequence ID" value="TWU50904.1"/>
    <property type="molecule type" value="Genomic_DNA"/>
</dbReference>
<protein>
    <submittedName>
        <fullName evidence="3">Flagellar hook-length control protein FliK</fullName>
    </submittedName>
</protein>
<feature type="region of interest" description="Disordered" evidence="1">
    <location>
        <begin position="465"/>
        <end position="509"/>
    </location>
</feature>
<evidence type="ECO:0000256" key="1">
    <source>
        <dbReference type="SAM" id="MobiDB-lite"/>
    </source>
</evidence>
<dbReference type="Pfam" id="PF02120">
    <property type="entry name" value="Flg_hook"/>
    <property type="match status" value="1"/>
</dbReference>
<feature type="region of interest" description="Disordered" evidence="1">
    <location>
        <begin position="149"/>
        <end position="298"/>
    </location>
</feature>
<feature type="domain" description="Flagellar hook-length control protein-like C-terminal" evidence="2">
    <location>
        <begin position="393"/>
        <end position="468"/>
    </location>
</feature>
<dbReference type="AlphaFoldDB" id="A0A5C6ER84"/>
<feature type="compositionally biased region" description="Polar residues" evidence="1">
    <location>
        <begin position="212"/>
        <end position="225"/>
    </location>
</feature>
<feature type="compositionally biased region" description="Basic and acidic residues" evidence="1">
    <location>
        <begin position="87"/>
        <end position="98"/>
    </location>
</feature>
<keyword evidence="3" id="KW-0282">Flagellum</keyword>
<dbReference type="OrthoDB" id="292717at2"/>